<dbReference type="eggNOG" id="KOG1802">
    <property type="taxonomic scope" value="Eukaryota"/>
</dbReference>
<dbReference type="Pfam" id="PF13086">
    <property type="entry name" value="AAA_11"/>
    <property type="match status" value="1"/>
</dbReference>
<reference evidence="7" key="1">
    <citation type="submission" date="2006-10" db="EMBL/GenBank/DDBJ databases">
        <authorList>
            <person name="Amadeo P."/>
            <person name="Zhao Q."/>
            <person name="Wortman J."/>
            <person name="Fraser-Liggett C."/>
            <person name="Carlton J."/>
        </authorList>
    </citation>
    <scope>NUCLEOTIDE SEQUENCE</scope>
    <source>
        <strain evidence="7">G3</strain>
    </source>
</reference>
<accession>A2F3Q1</accession>
<dbReference type="FunFam" id="3.40.50.300:FF:000326">
    <property type="entry name" value="P-loop containing nucleoside triphosphate hydrolase"/>
    <property type="match status" value="1"/>
</dbReference>
<keyword evidence="8" id="KW-1185">Reference proteome</keyword>
<dbReference type="VEuPathDB" id="TrichDB:TVAG_443390"/>
<dbReference type="EMBL" id="DS113600">
    <property type="protein sequence ID" value="EAY00469.1"/>
    <property type="molecule type" value="Genomic_DNA"/>
</dbReference>
<dbReference type="GO" id="GO:0003723">
    <property type="term" value="F:RNA binding"/>
    <property type="evidence" value="ECO:0000318"/>
    <property type="project" value="GO_Central"/>
</dbReference>
<dbReference type="GO" id="GO:0000184">
    <property type="term" value="P:nuclear-transcribed mRNA catabolic process, nonsense-mediated decay"/>
    <property type="evidence" value="ECO:0000318"/>
    <property type="project" value="GO_Central"/>
</dbReference>
<keyword evidence="1" id="KW-0547">Nucleotide-binding</keyword>
<dbReference type="PANTHER" id="PTHR10887">
    <property type="entry name" value="DNA2/NAM7 HELICASE FAMILY"/>
    <property type="match status" value="1"/>
</dbReference>
<evidence type="ECO:0000313" key="8">
    <source>
        <dbReference type="Proteomes" id="UP000001542"/>
    </source>
</evidence>
<dbReference type="STRING" id="5722.A2F3Q1"/>
<evidence type="ECO:0000259" key="5">
    <source>
        <dbReference type="Pfam" id="PF13086"/>
    </source>
</evidence>
<reference evidence="7" key="2">
    <citation type="journal article" date="2007" name="Science">
        <title>Draft genome sequence of the sexually transmitted pathogen Trichomonas vaginalis.</title>
        <authorList>
            <person name="Carlton J.M."/>
            <person name="Hirt R.P."/>
            <person name="Silva J.C."/>
            <person name="Delcher A.L."/>
            <person name="Schatz M."/>
            <person name="Zhao Q."/>
            <person name="Wortman J.R."/>
            <person name="Bidwell S.L."/>
            <person name="Alsmark U.C.M."/>
            <person name="Besteiro S."/>
            <person name="Sicheritz-Ponten T."/>
            <person name="Noel C.J."/>
            <person name="Dacks J.B."/>
            <person name="Foster P.G."/>
            <person name="Simillion C."/>
            <person name="Van de Peer Y."/>
            <person name="Miranda-Saavedra D."/>
            <person name="Barton G.J."/>
            <person name="Westrop G.D."/>
            <person name="Mueller S."/>
            <person name="Dessi D."/>
            <person name="Fiori P.L."/>
            <person name="Ren Q."/>
            <person name="Paulsen I."/>
            <person name="Zhang H."/>
            <person name="Bastida-Corcuera F.D."/>
            <person name="Simoes-Barbosa A."/>
            <person name="Brown M.T."/>
            <person name="Hayes R.D."/>
            <person name="Mukherjee M."/>
            <person name="Okumura C.Y."/>
            <person name="Schneider R."/>
            <person name="Smith A.J."/>
            <person name="Vanacova S."/>
            <person name="Villalvazo M."/>
            <person name="Haas B.J."/>
            <person name="Pertea M."/>
            <person name="Feldblyum T.V."/>
            <person name="Utterback T.R."/>
            <person name="Shu C.L."/>
            <person name="Osoegawa K."/>
            <person name="de Jong P.J."/>
            <person name="Hrdy I."/>
            <person name="Horvathova L."/>
            <person name="Zubacova Z."/>
            <person name="Dolezal P."/>
            <person name="Malik S.B."/>
            <person name="Logsdon J.M. Jr."/>
            <person name="Henze K."/>
            <person name="Gupta A."/>
            <person name="Wang C.C."/>
            <person name="Dunne R.L."/>
            <person name="Upcroft J.A."/>
            <person name="Upcroft P."/>
            <person name="White O."/>
            <person name="Salzberg S.L."/>
            <person name="Tang P."/>
            <person name="Chiu C.-H."/>
            <person name="Lee Y.-S."/>
            <person name="Embley T.M."/>
            <person name="Coombs G.H."/>
            <person name="Mottram J.C."/>
            <person name="Tachezy J."/>
            <person name="Fraser-Liggett C.M."/>
            <person name="Johnson P.J."/>
        </authorList>
    </citation>
    <scope>NUCLEOTIDE SEQUENCE [LARGE SCALE GENOMIC DNA]</scope>
    <source>
        <strain evidence="7">G3</strain>
    </source>
</reference>
<dbReference type="InterPro" id="IPR041677">
    <property type="entry name" value="DNA2/NAM7_AAA_11"/>
</dbReference>
<protein>
    <submittedName>
        <fullName evidence="7">Regulator of nonsense transcripts 1, putative</fullName>
    </submittedName>
</protein>
<organism evidence="7 8">
    <name type="scientific">Trichomonas vaginalis (strain ATCC PRA-98 / G3)</name>
    <dbReference type="NCBI Taxonomy" id="412133"/>
    <lineage>
        <taxon>Eukaryota</taxon>
        <taxon>Metamonada</taxon>
        <taxon>Parabasalia</taxon>
        <taxon>Trichomonadida</taxon>
        <taxon>Trichomonadidae</taxon>
        <taxon>Trichomonas</taxon>
    </lineage>
</organism>
<proteinExistence type="predicted"/>
<evidence type="ECO:0000259" key="6">
    <source>
        <dbReference type="Pfam" id="PF13087"/>
    </source>
</evidence>
<feature type="domain" description="DNA2/NAM7 helicase helicase" evidence="5">
    <location>
        <begin position="5"/>
        <end position="48"/>
    </location>
</feature>
<dbReference type="AlphaFoldDB" id="A2F3Q1"/>
<dbReference type="InterPro" id="IPR047187">
    <property type="entry name" value="SF1_C_Upf1"/>
</dbReference>
<dbReference type="OrthoDB" id="2285229at2759"/>
<gene>
    <name evidence="7" type="ORF">TVAG_443390</name>
</gene>
<evidence type="ECO:0000256" key="3">
    <source>
        <dbReference type="ARBA" id="ARBA00022806"/>
    </source>
</evidence>
<dbReference type="Pfam" id="PF13087">
    <property type="entry name" value="AAA_12"/>
    <property type="match status" value="1"/>
</dbReference>
<keyword evidence="3" id="KW-0347">Helicase</keyword>
<name>A2F3Q1_TRIV3</name>
<dbReference type="GO" id="GO:0005694">
    <property type="term" value="C:chromosome"/>
    <property type="evidence" value="ECO:0007669"/>
    <property type="project" value="UniProtKB-ARBA"/>
</dbReference>
<dbReference type="InParanoid" id="A2F3Q1"/>
<dbReference type="SUPFAM" id="SSF52540">
    <property type="entry name" value="P-loop containing nucleoside triphosphate hydrolases"/>
    <property type="match status" value="1"/>
</dbReference>
<dbReference type="VEuPathDB" id="TrichDB:TVAGG3_0778040"/>
<dbReference type="Proteomes" id="UP000001542">
    <property type="component" value="Unassembled WGS sequence"/>
</dbReference>
<dbReference type="GO" id="GO:0005524">
    <property type="term" value="F:ATP binding"/>
    <property type="evidence" value="ECO:0007669"/>
    <property type="project" value="UniProtKB-KW"/>
</dbReference>
<dbReference type="InterPro" id="IPR041679">
    <property type="entry name" value="DNA2/NAM7-like_C"/>
</dbReference>
<dbReference type="CDD" id="cd18808">
    <property type="entry name" value="SF1_C_Upf1"/>
    <property type="match status" value="1"/>
</dbReference>
<dbReference type="RefSeq" id="XP_001313398.1">
    <property type="nucleotide sequence ID" value="XM_001313397.1"/>
</dbReference>
<dbReference type="SMR" id="A2F3Q1"/>
<evidence type="ECO:0000256" key="2">
    <source>
        <dbReference type="ARBA" id="ARBA00022801"/>
    </source>
</evidence>
<dbReference type="GO" id="GO:0016787">
    <property type="term" value="F:hydrolase activity"/>
    <property type="evidence" value="ECO:0007669"/>
    <property type="project" value="UniProtKB-KW"/>
</dbReference>
<dbReference type="KEGG" id="tva:4758290"/>
<dbReference type="InterPro" id="IPR045055">
    <property type="entry name" value="DNA2/NAM7-like"/>
</dbReference>
<dbReference type="GO" id="GO:0003724">
    <property type="term" value="F:RNA helicase activity"/>
    <property type="evidence" value="ECO:0000318"/>
    <property type="project" value="GO_Central"/>
</dbReference>
<dbReference type="Gene3D" id="3.40.50.300">
    <property type="entry name" value="P-loop containing nucleotide triphosphate hydrolases"/>
    <property type="match status" value="2"/>
</dbReference>
<feature type="domain" description="DNA2/NAM7 helicase-like C-terminal" evidence="6">
    <location>
        <begin position="68"/>
        <end position="248"/>
    </location>
</feature>
<dbReference type="InterPro" id="IPR027417">
    <property type="entry name" value="P-loop_NTPase"/>
</dbReference>
<sequence length="285" mass="32663">MKDKSFDTLIVDECSQSVDPEVIIPLLKTKTRLILVGDQKQLPPLLFAKESKIAKYDNTIIDRLEKLNIAPQFRMHPSISQFPSAEFYDSKVADGISQEYRTKCLKWIQWPNNGLPILFWEFKGKPEEKSSDGKSNINRDQVQCVANLIDILVNKANPSDIGVISPYSGQNFYLRDNLHRYTKIAGEDYIKRIEISSIDSFQGREKELIIFSTVKSNNTYDIGFLNDERSLNVALTRARCGLIIIGDSNTFIKSKNWLSLLRYYSSHRCLCSGTVNNWIPKSFSY</sequence>
<evidence type="ECO:0000256" key="1">
    <source>
        <dbReference type="ARBA" id="ARBA00022741"/>
    </source>
</evidence>
<evidence type="ECO:0000313" key="7">
    <source>
        <dbReference type="EMBL" id="EAY00469.1"/>
    </source>
</evidence>
<dbReference type="OMA" id="ANDLFYA"/>
<evidence type="ECO:0000256" key="4">
    <source>
        <dbReference type="ARBA" id="ARBA00022840"/>
    </source>
</evidence>
<keyword evidence="4" id="KW-0067">ATP-binding</keyword>
<dbReference type="GO" id="GO:0005737">
    <property type="term" value="C:cytoplasm"/>
    <property type="evidence" value="ECO:0000318"/>
    <property type="project" value="GO_Central"/>
</dbReference>
<keyword evidence="2" id="KW-0378">Hydrolase</keyword>
<dbReference type="PANTHER" id="PTHR10887:SF364">
    <property type="entry name" value="REGULATOR OF NONSENSE TRANSCRIPTS 1"/>
    <property type="match status" value="1"/>
</dbReference>